<keyword evidence="1" id="KW-1133">Transmembrane helix</keyword>
<organism evidence="2 3">
    <name type="scientific">Clostridium scatologenes</name>
    <dbReference type="NCBI Taxonomy" id="1548"/>
    <lineage>
        <taxon>Bacteria</taxon>
        <taxon>Bacillati</taxon>
        <taxon>Bacillota</taxon>
        <taxon>Clostridia</taxon>
        <taxon>Eubacteriales</taxon>
        <taxon>Clostridiaceae</taxon>
        <taxon>Clostridium</taxon>
    </lineage>
</organism>
<proteinExistence type="predicted"/>
<evidence type="ECO:0000313" key="3">
    <source>
        <dbReference type="Proteomes" id="UP000033115"/>
    </source>
</evidence>
<dbReference type="KEGG" id="csq:CSCA_2196"/>
<dbReference type="RefSeq" id="WP_029163068.1">
    <property type="nucleotide sequence ID" value="NZ_CP009933.1"/>
</dbReference>
<accession>A0A0E3GQX3</accession>
<feature type="transmembrane region" description="Helical" evidence="1">
    <location>
        <begin position="83"/>
        <end position="102"/>
    </location>
</feature>
<dbReference type="AlphaFoldDB" id="A0A0E3GQX3"/>
<keyword evidence="1" id="KW-0812">Transmembrane</keyword>
<name>A0A0E3GQX3_CLOSL</name>
<dbReference type="EMBL" id="CP009933">
    <property type="protein sequence ID" value="AKA69321.1"/>
    <property type="molecule type" value="Genomic_DNA"/>
</dbReference>
<keyword evidence="3" id="KW-1185">Reference proteome</keyword>
<reference evidence="2 3" key="1">
    <citation type="journal article" date="2015" name="J. Biotechnol.">
        <title>Complete genome sequence of a malodorant-producing acetogen, Clostridium scatologenes ATCC 25775(T).</title>
        <authorList>
            <person name="Zhu Z."/>
            <person name="Guo T."/>
            <person name="Zheng H."/>
            <person name="Song T."/>
            <person name="Ouyang P."/>
            <person name="Xie J."/>
        </authorList>
    </citation>
    <scope>NUCLEOTIDE SEQUENCE [LARGE SCALE GENOMIC DNA]</scope>
    <source>
        <strain evidence="2 3">ATCC 25775</strain>
    </source>
</reference>
<evidence type="ECO:0000256" key="1">
    <source>
        <dbReference type="SAM" id="Phobius"/>
    </source>
</evidence>
<feature type="transmembrane region" description="Helical" evidence="1">
    <location>
        <begin position="52"/>
        <end position="71"/>
    </location>
</feature>
<dbReference type="HOGENOM" id="CLU_1999960_0_0_9"/>
<gene>
    <name evidence="2" type="ORF">CSCA_2196</name>
</gene>
<evidence type="ECO:0000313" key="2">
    <source>
        <dbReference type="EMBL" id="AKA69321.1"/>
    </source>
</evidence>
<sequence length="124" mass="14904">MFATLIFEYLIRENIVKPSKISRIFYQDDEKFINYWGKVQEKGRLKYSIQDAIYKIIIIGIIEAIMNRVAILYKLKSKIPLTLVPYLIAGLILVLMNYYLLWDDNKSRYNRLKEKENKEYDNIK</sequence>
<keyword evidence="1" id="KW-0472">Membrane</keyword>
<protein>
    <submittedName>
        <fullName evidence="2">Uncharacterized protein</fullName>
    </submittedName>
</protein>
<dbReference type="Proteomes" id="UP000033115">
    <property type="component" value="Chromosome"/>
</dbReference>